<gene>
    <name evidence="1" type="ordered locus">Mpal_0986</name>
</gene>
<organism evidence="1 2">
    <name type="scientific">Methanosphaerula palustris (strain ATCC BAA-1556 / DSM 19958 / E1-9c)</name>
    <dbReference type="NCBI Taxonomy" id="521011"/>
    <lineage>
        <taxon>Archaea</taxon>
        <taxon>Methanobacteriati</taxon>
        <taxon>Methanobacteriota</taxon>
        <taxon>Stenosarchaea group</taxon>
        <taxon>Methanomicrobia</taxon>
        <taxon>Methanomicrobiales</taxon>
        <taxon>Methanoregulaceae</taxon>
        <taxon>Methanosphaerula</taxon>
    </lineage>
</organism>
<evidence type="ECO:0008006" key="3">
    <source>
        <dbReference type="Google" id="ProtNLM"/>
    </source>
</evidence>
<dbReference type="eggNOG" id="arCOG05293">
    <property type="taxonomic scope" value="Archaea"/>
</dbReference>
<dbReference type="RefSeq" id="WP_012617656.1">
    <property type="nucleotide sequence ID" value="NC_011832.1"/>
</dbReference>
<dbReference type="InterPro" id="IPR005358">
    <property type="entry name" value="Puta_zinc/iron-chelating_dom"/>
</dbReference>
<proteinExistence type="predicted"/>
<evidence type="ECO:0000313" key="1">
    <source>
        <dbReference type="EMBL" id="ACL16337.1"/>
    </source>
</evidence>
<dbReference type="HOGENOM" id="CLU_1648320_0_0_2"/>
<dbReference type="AlphaFoldDB" id="B8GGT2"/>
<dbReference type="KEGG" id="mpl:Mpal_0986"/>
<reference evidence="1 2" key="1">
    <citation type="journal article" date="2015" name="Genome Announc.">
        <title>Complete Genome Sequence of Methanosphaerula palustris E1-9CT, a Hydrogenotrophic Methanogen Isolated from a Minerotrophic Fen Peatland.</title>
        <authorList>
            <person name="Cadillo-Quiroz H."/>
            <person name="Browne P."/>
            <person name="Kyrpides N."/>
            <person name="Woyke T."/>
            <person name="Goodwin L."/>
            <person name="Detter C."/>
            <person name="Yavitt J.B."/>
            <person name="Zinder S.H."/>
        </authorList>
    </citation>
    <scope>NUCLEOTIDE SEQUENCE [LARGE SCALE GENOMIC DNA]</scope>
    <source>
        <strain evidence="2">ATCC BAA-1556 / DSM 19958 / E1-9c</strain>
    </source>
</reference>
<dbReference type="GeneID" id="70316818"/>
<accession>B8GGT2</accession>
<sequence length="163" mass="18281">MAVFVCTRCGNCCRAIGPQIEIERRLGAKDCYCRFRLTGERSLVHLDPGFSLPDEDEPIESGICPFLADGEGGALCTVYTTRPRWCREYQCIAMQIANQQGERIGKVSGRRSLSTINPELLACWEQQIRPLTSQDDGTWRQQAGTILRRAGYQVKIYDGTDDA</sequence>
<dbReference type="Pfam" id="PF03692">
    <property type="entry name" value="CxxCxxCC"/>
    <property type="match status" value="1"/>
</dbReference>
<dbReference type="Proteomes" id="UP000002457">
    <property type="component" value="Chromosome"/>
</dbReference>
<evidence type="ECO:0000313" key="2">
    <source>
        <dbReference type="Proteomes" id="UP000002457"/>
    </source>
</evidence>
<dbReference type="EMBL" id="CP001338">
    <property type="protein sequence ID" value="ACL16337.1"/>
    <property type="molecule type" value="Genomic_DNA"/>
</dbReference>
<name>B8GGT2_METPE</name>
<dbReference type="STRING" id="521011.Mpal_0986"/>
<protein>
    <recommendedName>
        <fullName evidence="3">YkgJ family cysteine cluster protein</fullName>
    </recommendedName>
</protein>
<keyword evidence="2" id="KW-1185">Reference proteome</keyword>